<feature type="compositionally biased region" description="Basic and acidic residues" evidence="3">
    <location>
        <begin position="158"/>
        <end position="172"/>
    </location>
</feature>
<sequence length="569" mass="67306">MADENPFRVPPDDQIFVIREQERQRRAEEREARKAQHVWEKTTACSRVARNFRVDPGPDDVPELSISKGRGGSRMEVSVGRDSRREKENVQEFVAKKREMFLVQMSLDVKKAEIVKLDERAKAKEEALKRSQQMLEEDMTRFDSFLSTNDSKAHKAMKKAEDMTKQKQEKMQKIKQLKSQLSAIQSEIAKHQEQKNECHKFKGFLDKLTPQEWKDQKDQEKKDRKKMRRQRAVERRMADVQSKMQAELEAEERAAEEKERETARSGNRRRQQRKDVEEEAKEKEKEAESRRRRIRKKYPTQEQIEAEYEDISSGEETPLYFEEPKQLLDVFTTLEEQNLFLIQNLQDKEEMEEYWKEKNKDLTRTATEKIGKLKQRMEKLERDLAEEHQKCEELRLQLSQGRGDSLQREMLNELEKRVQEVNAAIGSEVDTESKALDKLTNIEARLEVFLKVLHEAEASGDKETVDLLRELERNKEKDRRELVKKQKKEQAEKKNADRLEASLQRSEAPVHKKVGKQLMFRSRPLIQTKRVEQEDDGYEEAVKDYALFGIWMNRNKDDIPEASTPKREG</sequence>
<feature type="compositionally biased region" description="Basic and acidic residues" evidence="3">
    <location>
        <begin position="273"/>
        <end position="289"/>
    </location>
</feature>
<dbReference type="InterPro" id="IPR025252">
    <property type="entry name" value="DUF4200"/>
</dbReference>
<dbReference type="PANTHER" id="PTHR21683:SF3">
    <property type="entry name" value="CILIA AND FLAGELLA ASSOCIATED PROTEIN 100"/>
    <property type="match status" value="1"/>
</dbReference>
<name>A0ABN9SDG7_9DINO</name>
<feature type="region of interest" description="Disordered" evidence="3">
    <location>
        <begin position="52"/>
        <end position="88"/>
    </location>
</feature>
<keyword evidence="6" id="KW-1185">Reference proteome</keyword>
<feature type="compositionally biased region" description="Basic and acidic residues" evidence="3">
    <location>
        <begin position="251"/>
        <end position="263"/>
    </location>
</feature>
<organism evidence="5 6">
    <name type="scientific">Prorocentrum cordatum</name>
    <dbReference type="NCBI Taxonomy" id="2364126"/>
    <lineage>
        <taxon>Eukaryota</taxon>
        <taxon>Sar</taxon>
        <taxon>Alveolata</taxon>
        <taxon>Dinophyceae</taxon>
        <taxon>Prorocentrales</taxon>
        <taxon>Prorocentraceae</taxon>
        <taxon>Prorocentrum</taxon>
    </lineage>
</organism>
<feature type="coiled-coil region" evidence="2">
    <location>
        <begin position="363"/>
        <end position="397"/>
    </location>
</feature>
<feature type="region of interest" description="Disordered" evidence="3">
    <location>
        <begin position="201"/>
        <end position="317"/>
    </location>
</feature>
<protein>
    <recommendedName>
        <fullName evidence="4">DUF4200 domain-containing protein</fullName>
    </recommendedName>
</protein>
<evidence type="ECO:0000256" key="3">
    <source>
        <dbReference type="SAM" id="MobiDB-lite"/>
    </source>
</evidence>
<feature type="region of interest" description="Disordered" evidence="3">
    <location>
        <begin position="142"/>
        <end position="178"/>
    </location>
</feature>
<feature type="region of interest" description="Disordered" evidence="3">
    <location>
        <begin position="477"/>
        <end position="514"/>
    </location>
</feature>
<evidence type="ECO:0000313" key="6">
    <source>
        <dbReference type="Proteomes" id="UP001189429"/>
    </source>
</evidence>
<dbReference type="PANTHER" id="PTHR21683">
    <property type="entry name" value="COILED-COIL DOMAIN-CONTAINING PROTEIN 42 LIKE-2-LIKE-RELATED"/>
    <property type="match status" value="1"/>
</dbReference>
<feature type="compositionally biased region" description="Acidic residues" evidence="3">
    <location>
        <begin position="304"/>
        <end position="313"/>
    </location>
</feature>
<gene>
    <name evidence="5" type="ORF">PCOR1329_LOCUS28744</name>
</gene>
<proteinExistence type="predicted"/>
<evidence type="ECO:0000256" key="1">
    <source>
        <dbReference type="ARBA" id="ARBA00023054"/>
    </source>
</evidence>
<evidence type="ECO:0000313" key="5">
    <source>
        <dbReference type="EMBL" id="CAK0829965.1"/>
    </source>
</evidence>
<dbReference type="Proteomes" id="UP001189429">
    <property type="component" value="Unassembled WGS sequence"/>
</dbReference>
<reference evidence="5" key="1">
    <citation type="submission" date="2023-10" db="EMBL/GenBank/DDBJ databases">
        <authorList>
            <person name="Chen Y."/>
            <person name="Shah S."/>
            <person name="Dougan E. K."/>
            <person name="Thang M."/>
            <person name="Chan C."/>
        </authorList>
    </citation>
    <scope>NUCLEOTIDE SEQUENCE [LARGE SCALE GENOMIC DNA]</scope>
</reference>
<evidence type="ECO:0000259" key="4">
    <source>
        <dbReference type="Pfam" id="PF13863"/>
    </source>
</evidence>
<dbReference type="InterPro" id="IPR051147">
    <property type="entry name" value="CFAP_domain-containing"/>
</dbReference>
<comment type="caution">
    <text evidence="5">The sequence shown here is derived from an EMBL/GenBank/DDBJ whole genome shotgun (WGS) entry which is preliminary data.</text>
</comment>
<dbReference type="EMBL" id="CAUYUJ010010668">
    <property type="protein sequence ID" value="CAK0829965.1"/>
    <property type="molecule type" value="Genomic_DNA"/>
</dbReference>
<accession>A0ABN9SDG7</accession>
<feature type="compositionally biased region" description="Basic and acidic residues" evidence="3">
    <location>
        <begin position="477"/>
        <end position="500"/>
    </location>
</feature>
<feature type="compositionally biased region" description="Basic and acidic residues" evidence="3">
    <location>
        <begin position="212"/>
        <end position="222"/>
    </location>
</feature>
<feature type="domain" description="DUF4200" evidence="4">
    <location>
        <begin position="93"/>
        <end position="210"/>
    </location>
</feature>
<evidence type="ECO:0000256" key="2">
    <source>
        <dbReference type="SAM" id="Coils"/>
    </source>
</evidence>
<keyword evidence="1 2" id="KW-0175">Coiled coil</keyword>
<dbReference type="Pfam" id="PF13863">
    <property type="entry name" value="DUF4200"/>
    <property type="match status" value="1"/>
</dbReference>
<feature type="compositionally biased region" description="Basic and acidic residues" evidence="3">
    <location>
        <begin position="79"/>
        <end position="88"/>
    </location>
</feature>